<organism evidence="3 4">
    <name type="scientific">Cymbomonas tetramitiformis</name>
    <dbReference type="NCBI Taxonomy" id="36881"/>
    <lineage>
        <taxon>Eukaryota</taxon>
        <taxon>Viridiplantae</taxon>
        <taxon>Chlorophyta</taxon>
        <taxon>Pyramimonadophyceae</taxon>
        <taxon>Pyramimonadales</taxon>
        <taxon>Pyramimonadaceae</taxon>
        <taxon>Cymbomonas</taxon>
    </lineage>
</organism>
<evidence type="ECO:0000313" key="3">
    <source>
        <dbReference type="EMBL" id="KAK3273208.1"/>
    </source>
</evidence>
<feature type="region of interest" description="Disordered" evidence="2">
    <location>
        <begin position="486"/>
        <end position="505"/>
    </location>
</feature>
<dbReference type="EMBL" id="LGRX02008599">
    <property type="protein sequence ID" value="KAK3273208.1"/>
    <property type="molecule type" value="Genomic_DNA"/>
</dbReference>
<dbReference type="InterPro" id="IPR040046">
    <property type="entry name" value="FAM228"/>
</dbReference>
<dbReference type="AlphaFoldDB" id="A0AAE0G7Y1"/>
<comment type="caution">
    <text evidence="3">The sequence shown here is derived from an EMBL/GenBank/DDBJ whole genome shotgun (WGS) entry which is preliminary data.</text>
</comment>
<gene>
    <name evidence="3" type="ORF">CYMTET_18541</name>
</gene>
<name>A0AAE0G7Y1_9CHLO</name>
<protein>
    <submittedName>
        <fullName evidence="3">Uncharacterized protein</fullName>
    </submittedName>
</protein>
<proteinExistence type="inferred from homology"/>
<dbReference type="Proteomes" id="UP001190700">
    <property type="component" value="Unassembled WGS sequence"/>
</dbReference>
<sequence>MQAQSSIRVYNNDALSSLLTPEPDDNSSLQQLSLQMESITENAVHEKTNESKTLSHSELRQANMDSLRSIHSVPSSPSRHMMNQKMEAEATLREDKYKMLQEQITKDSQRKKAEKQARRDAEFDHMYKEVIDGMDNPEGLLTEMDMMLAVDKDSKSKKKERLYKEWKEQVYDVIHNDLADKLNKMSIAEIERRRRTEFEAFLTESRVKSQNNIKATLFRDIIIESDYDPLSAHLATVRINTKGIKDPLKRDMVKSENEKREIGLELPDYGRCPGKNDTFSVQWYDKAESTPYGHFSNPDGTFKEAIMSEGAAKMTSSKINLDHYKVARGRAVMNAEMPLTKGIVDDHGHRKDRANFTNVVNHNAPVGVTGGDRWLEAKGKRPLTPPVDPNRQAGLYEVVNHTSDHREAGGHGDRWMSYKGKRTGINPMPPPGSRKDLFEVVSQQDGLVHPDRTPGDQWLEHRGRKWFPLHSDYEKKAPGETKLWKSMRDNDEHPFGLSEGPVKIV</sequence>
<dbReference type="PANTHER" id="PTHR28584">
    <property type="entry name" value="FAMILY WITH SEQUENCE SIMILARITY 228 MEMBER A"/>
    <property type="match status" value="1"/>
</dbReference>
<reference evidence="3 4" key="1">
    <citation type="journal article" date="2015" name="Genome Biol. Evol.">
        <title>Comparative Genomics of a Bacterivorous Green Alga Reveals Evolutionary Causalities and Consequences of Phago-Mixotrophic Mode of Nutrition.</title>
        <authorList>
            <person name="Burns J.A."/>
            <person name="Paasch A."/>
            <person name="Narechania A."/>
            <person name="Kim E."/>
        </authorList>
    </citation>
    <scope>NUCLEOTIDE SEQUENCE [LARGE SCALE GENOMIC DNA]</scope>
    <source>
        <strain evidence="3 4">PLY_AMNH</strain>
    </source>
</reference>
<evidence type="ECO:0000313" key="4">
    <source>
        <dbReference type="Proteomes" id="UP001190700"/>
    </source>
</evidence>
<dbReference type="PANTHER" id="PTHR28584:SF1">
    <property type="entry name" value="PROTEIN FAM228B"/>
    <property type="match status" value="1"/>
</dbReference>
<keyword evidence="4" id="KW-1185">Reference proteome</keyword>
<evidence type="ECO:0000256" key="1">
    <source>
        <dbReference type="ARBA" id="ARBA00007753"/>
    </source>
</evidence>
<comment type="similarity">
    <text evidence="1">Belongs to the FAM228 family.</text>
</comment>
<evidence type="ECO:0000256" key="2">
    <source>
        <dbReference type="SAM" id="MobiDB-lite"/>
    </source>
</evidence>
<accession>A0AAE0G7Y1</accession>